<evidence type="ECO:0000313" key="2">
    <source>
        <dbReference type="EMBL" id="SDJ99856.1"/>
    </source>
</evidence>
<protein>
    <submittedName>
        <fullName evidence="2">Helix-turn-helix domain-containing protein</fullName>
    </submittedName>
</protein>
<dbReference type="OrthoDB" id="5609458at2"/>
<name>A0A1G8YAV6_9GAMM</name>
<feature type="domain" description="Helix-turn-helix" evidence="1">
    <location>
        <begin position="4"/>
        <end position="56"/>
    </location>
</feature>
<evidence type="ECO:0000313" key="3">
    <source>
        <dbReference type="Proteomes" id="UP000199527"/>
    </source>
</evidence>
<sequence>MDNLLTPIEVSDLLGVTIGTLSVWRCKGSYPLPYVKVGRRVMYKATDVRSFIDKRRFFHSDLAVGEV</sequence>
<organism evidence="2 3">
    <name type="scientific">Ferrimonas sediminum</name>
    <dbReference type="NCBI Taxonomy" id="718193"/>
    <lineage>
        <taxon>Bacteria</taxon>
        <taxon>Pseudomonadati</taxon>
        <taxon>Pseudomonadota</taxon>
        <taxon>Gammaproteobacteria</taxon>
        <taxon>Alteromonadales</taxon>
        <taxon>Ferrimonadaceae</taxon>
        <taxon>Ferrimonas</taxon>
    </lineage>
</organism>
<proteinExistence type="predicted"/>
<gene>
    <name evidence="2" type="ORF">SAMN04488540_11720</name>
</gene>
<dbReference type="InterPro" id="IPR041657">
    <property type="entry name" value="HTH_17"/>
</dbReference>
<keyword evidence="3" id="KW-1185">Reference proteome</keyword>
<dbReference type="SUPFAM" id="SSF46955">
    <property type="entry name" value="Putative DNA-binding domain"/>
    <property type="match status" value="1"/>
</dbReference>
<dbReference type="Pfam" id="PF12728">
    <property type="entry name" value="HTH_17"/>
    <property type="match status" value="1"/>
</dbReference>
<dbReference type="AlphaFoldDB" id="A0A1G8YAV6"/>
<evidence type="ECO:0000259" key="1">
    <source>
        <dbReference type="Pfam" id="PF12728"/>
    </source>
</evidence>
<dbReference type="EMBL" id="FNEM01000017">
    <property type="protein sequence ID" value="SDJ99856.1"/>
    <property type="molecule type" value="Genomic_DNA"/>
</dbReference>
<accession>A0A1G8YAV6</accession>
<dbReference type="InterPro" id="IPR009061">
    <property type="entry name" value="DNA-bd_dom_put_sf"/>
</dbReference>
<reference evidence="3" key="1">
    <citation type="submission" date="2016-10" db="EMBL/GenBank/DDBJ databases">
        <authorList>
            <person name="Varghese N."/>
            <person name="Submissions S."/>
        </authorList>
    </citation>
    <scope>NUCLEOTIDE SEQUENCE [LARGE SCALE GENOMIC DNA]</scope>
    <source>
        <strain evidence="3">DSM 23317</strain>
    </source>
</reference>
<dbReference type="RefSeq" id="WP_090367276.1">
    <property type="nucleotide sequence ID" value="NZ_FNEM01000017.1"/>
</dbReference>
<dbReference type="Proteomes" id="UP000199527">
    <property type="component" value="Unassembled WGS sequence"/>
</dbReference>